<evidence type="ECO:0000256" key="8">
    <source>
        <dbReference type="PIRNR" id="PIRNR028043"/>
    </source>
</evidence>
<dbReference type="GO" id="GO:0000159">
    <property type="term" value="C:protein phosphatase type 2A complex"/>
    <property type="evidence" value="ECO:0007669"/>
    <property type="project" value="UniProtKB-UniRule"/>
</dbReference>
<evidence type="ECO:0000256" key="4">
    <source>
        <dbReference type="ARBA" id="ARBA00022490"/>
    </source>
</evidence>
<gene>
    <name evidence="10" type="ORF">HG535_0E05390</name>
</gene>
<evidence type="ECO:0000256" key="9">
    <source>
        <dbReference type="SAM" id="MobiDB-lite"/>
    </source>
</evidence>
<feature type="compositionally biased region" description="Low complexity" evidence="9">
    <location>
        <begin position="203"/>
        <end position="214"/>
    </location>
</feature>
<dbReference type="Pfam" id="PF01603">
    <property type="entry name" value="B56"/>
    <property type="match status" value="1"/>
</dbReference>
<dbReference type="GeneID" id="59237197"/>
<comment type="similarity">
    <text evidence="3">Belongs to the phosphatase 2A regulatory subunit B family.</text>
</comment>
<evidence type="ECO:0000256" key="7">
    <source>
        <dbReference type="ARBA" id="ARBA00064351"/>
    </source>
</evidence>
<feature type="compositionally biased region" description="Basic residues" evidence="9">
    <location>
        <begin position="1"/>
        <end position="11"/>
    </location>
</feature>
<dbReference type="Proteomes" id="UP000509704">
    <property type="component" value="Chromosome 5"/>
</dbReference>
<feature type="region of interest" description="Disordered" evidence="9">
    <location>
        <begin position="195"/>
        <end position="221"/>
    </location>
</feature>
<dbReference type="SUPFAM" id="SSF48371">
    <property type="entry name" value="ARM repeat"/>
    <property type="match status" value="1"/>
</dbReference>
<dbReference type="GO" id="GO:0005737">
    <property type="term" value="C:cytoplasm"/>
    <property type="evidence" value="ECO:0007669"/>
    <property type="project" value="UniProtKB-SubCell"/>
</dbReference>
<feature type="compositionally biased region" description="Polar residues" evidence="9">
    <location>
        <begin position="112"/>
        <end position="122"/>
    </location>
</feature>
<dbReference type="OrthoDB" id="10264446at2759"/>
<feature type="compositionally biased region" description="Polar residues" evidence="9">
    <location>
        <begin position="130"/>
        <end position="139"/>
    </location>
</feature>
<protein>
    <recommendedName>
        <fullName evidence="8">Serine/threonine-protein phosphatase 2A 56 kDa regulatory subunit</fullName>
    </recommendedName>
</protein>
<dbReference type="GO" id="GO:0007165">
    <property type="term" value="P:signal transduction"/>
    <property type="evidence" value="ECO:0007669"/>
    <property type="project" value="InterPro"/>
</dbReference>
<evidence type="ECO:0000313" key="11">
    <source>
        <dbReference type="Proteomes" id="UP000509704"/>
    </source>
</evidence>
<sequence>MMRGFKQKLMKKATGSSSSNGHKKKDKEKESVSEHKKSSPTDSSGSTTANSSSRSSSDRTKVSSTSGNSSSGGVSSGSGLTSGSSSGKHHSSNGTSKQKTPGSSGSSGSKQMRNATPVASLTSKEREQDSSLALPSTAHSTKEDTSGEPRSGGKSHPTLIAAATIPQTSPSSIATASFPTSSPYALPVQSATGVNASARDHLSPGNSPSSSPSGIDIPRLSHSFEKLPTPTKLNPDTDVDLIKVPQRHSSSRFEPSRYTQITKLPSFDDVSPEETIALFIAKVDQCNTMFDFNDPSFDIQGKEIKRITLQELIEFIVTNRFTYSHEMYSHVVAMFKINLFRPIPPPVNPVGDIYDPDEDEPVNELAWPHMQLVYEFFLRFVESPDFNHQIAKQYIDQEFLLKLLELFDSEDIRERDCLKTTLHRIYGKFLSLRSFIRRSINNIFLQFVYETERFNGVAELLEILGSIINGFALPLKEEHKVFLVRVLIPLHKVRCLSLYHPQLAYCIVQFLEKEPLLTEEVVMGLLRYWPKINSTKEIMFLNEIEDIFEVIEPLEFIKVEVPLFVQLAKCISSPHFQVAEKVLSYWNNEYFLNLCIENAEVILPIIFPALYELTSQLELDAVNGEDGTSDPYMLVEQAINSGSWNRAIHAMAFKALKIFLETNPILYENCNSLYLSSVKETQKRKAERKENWNRLDEYVRNLRIGEENEKTSNNVSSMEIQVEDNTRDHEQMFDGQQECYKKNEQQVLGDEQRKDLGEIADTKSSKGIEPSK</sequence>
<feature type="compositionally biased region" description="Low complexity" evidence="9">
    <location>
        <begin position="62"/>
        <end position="111"/>
    </location>
</feature>
<feature type="compositionally biased region" description="Low complexity" evidence="9">
    <location>
        <begin position="41"/>
        <end position="55"/>
    </location>
</feature>
<dbReference type="GO" id="GO:0019888">
    <property type="term" value="F:protein phosphatase regulator activity"/>
    <property type="evidence" value="ECO:0007669"/>
    <property type="project" value="UniProtKB-UniRule"/>
</dbReference>
<proteinExistence type="inferred from homology"/>
<dbReference type="GO" id="GO:1901991">
    <property type="term" value="P:negative regulation of mitotic cell cycle phase transition"/>
    <property type="evidence" value="ECO:0007669"/>
    <property type="project" value="UniProtKB-ARBA"/>
</dbReference>
<comment type="subcellular location">
    <subcellularLocation>
        <location evidence="2">Cytoplasm</location>
    </subcellularLocation>
    <subcellularLocation>
        <location evidence="1">Nucleus</location>
    </subcellularLocation>
</comment>
<evidence type="ECO:0000256" key="5">
    <source>
        <dbReference type="ARBA" id="ARBA00022553"/>
    </source>
</evidence>
<comment type="function">
    <text evidence="8">The B regulatory subunit might modulate substrate selectivity and catalytic activity, and also might direct the localization of the catalytic enzyme to a particular subcellular compartment.</text>
</comment>
<evidence type="ECO:0000313" key="10">
    <source>
        <dbReference type="EMBL" id="QLG73455.1"/>
    </source>
</evidence>
<feature type="region of interest" description="Disordered" evidence="9">
    <location>
        <begin position="1"/>
        <end position="176"/>
    </location>
</feature>
<accession>A0A7H9B458</accession>
<evidence type="ECO:0000256" key="3">
    <source>
        <dbReference type="ARBA" id="ARBA00008259"/>
    </source>
</evidence>
<keyword evidence="4" id="KW-0963">Cytoplasm</keyword>
<dbReference type="GO" id="GO:0005816">
    <property type="term" value="C:spindle pole body"/>
    <property type="evidence" value="ECO:0007669"/>
    <property type="project" value="UniProtKB-ARBA"/>
</dbReference>
<dbReference type="PANTHER" id="PTHR10257">
    <property type="entry name" value="SERINE/THREONINE PROTEIN PHOSPHATASE 2A PP2A REGULATORY SUBUNIT B"/>
    <property type="match status" value="1"/>
</dbReference>
<feature type="compositionally biased region" description="Polar residues" evidence="9">
    <location>
        <begin position="165"/>
        <end position="176"/>
    </location>
</feature>
<name>A0A7H9B458_ZYGMR</name>
<dbReference type="FunFam" id="1.25.10.10:FF:000016">
    <property type="entry name" value="Serine/threonine-protein phosphatase 2A 56 kDa regulatory subunit"/>
    <property type="match status" value="1"/>
</dbReference>
<dbReference type="RefSeq" id="XP_037145182.1">
    <property type="nucleotide sequence ID" value="XM_037289287.1"/>
</dbReference>
<dbReference type="InterPro" id="IPR011989">
    <property type="entry name" value="ARM-like"/>
</dbReference>
<dbReference type="Gene3D" id="1.25.10.10">
    <property type="entry name" value="Leucine-rich Repeat Variant"/>
    <property type="match status" value="1"/>
</dbReference>
<keyword evidence="11" id="KW-1185">Reference proteome</keyword>
<dbReference type="GO" id="GO:0005634">
    <property type="term" value="C:nucleus"/>
    <property type="evidence" value="ECO:0007669"/>
    <property type="project" value="UniProtKB-SubCell"/>
</dbReference>
<dbReference type="InterPro" id="IPR016024">
    <property type="entry name" value="ARM-type_fold"/>
</dbReference>
<comment type="subunit">
    <text evidence="7">PP2A consists of a common heterodimeric core enzyme, composed of a 36 kDa catalytic subunit (subunit C) and a 65 kDa constant regulatory subunit (PR65 or subunit A), that associates with a variety of regulatory subunits. Proteins that associate with the core dimer include three families of regulatory subunits B (the R2/B/PR55/B55, R3/B''/PR72/PR130/PR59 and R5/B'/B56 families), the 48 kDa variable regulatory subunit, viral proteins, and cell signaling molecules.</text>
</comment>
<dbReference type="InterPro" id="IPR002554">
    <property type="entry name" value="PP2A_B56"/>
</dbReference>
<dbReference type="EMBL" id="CP058608">
    <property type="protein sequence ID" value="QLG73455.1"/>
    <property type="molecule type" value="Genomic_DNA"/>
</dbReference>
<organism evidence="10 11">
    <name type="scientific">Zygotorulaspora mrakii</name>
    <name type="common">Zygosaccharomyces mrakii</name>
    <dbReference type="NCBI Taxonomy" id="42260"/>
    <lineage>
        <taxon>Eukaryota</taxon>
        <taxon>Fungi</taxon>
        <taxon>Dikarya</taxon>
        <taxon>Ascomycota</taxon>
        <taxon>Saccharomycotina</taxon>
        <taxon>Saccharomycetes</taxon>
        <taxon>Saccharomycetales</taxon>
        <taxon>Saccharomycetaceae</taxon>
        <taxon>Zygotorulaspora</taxon>
    </lineage>
</organism>
<dbReference type="AlphaFoldDB" id="A0A7H9B458"/>
<dbReference type="GO" id="GO:0051754">
    <property type="term" value="P:meiotic sister chromatid cohesion, centromeric"/>
    <property type="evidence" value="ECO:0007669"/>
    <property type="project" value="UniProtKB-ARBA"/>
</dbReference>
<keyword evidence="6" id="KW-0539">Nucleus</keyword>
<dbReference type="GO" id="GO:0000776">
    <property type="term" value="C:kinetochore"/>
    <property type="evidence" value="ECO:0007669"/>
    <property type="project" value="UniProtKB-ARBA"/>
</dbReference>
<feature type="compositionally biased region" description="Basic and acidic residues" evidence="9">
    <location>
        <begin position="27"/>
        <end position="39"/>
    </location>
</feature>
<keyword evidence="5" id="KW-0597">Phosphoprotein</keyword>
<evidence type="ECO:0000256" key="6">
    <source>
        <dbReference type="ARBA" id="ARBA00023242"/>
    </source>
</evidence>
<feature type="region of interest" description="Disordered" evidence="9">
    <location>
        <begin position="745"/>
        <end position="772"/>
    </location>
</feature>
<dbReference type="GO" id="GO:0098813">
    <property type="term" value="P:nuclear chromosome segregation"/>
    <property type="evidence" value="ECO:0007669"/>
    <property type="project" value="UniProtKB-ARBA"/>
</dbReference>
<dbReference type="PANTHER" id="PTHR10257:SF3">
    <property type="entry name" value="SERINE_THREONINE-PROTEIN PHOSPHATASE 2A 56 KDA REGULATORY SUBUNIT GAMMA ISOFORM"/>
    <property type="match status" value="1"/>
</dbReference>
<reference evidence="10 11" key="1">
    <citation type="submission" date="2020-07" db="EMBL/GenBank/DDBJ databases">
        <title>The yeast mating-type switching endonuclease HO is a domesticated member of an unorthodox homing genetic element family.</title>
        <authorList>
            <person name="Coughlan A.Y."/>
            <person name="Lombardi L."/>
            <person name="Braun-Galleani S."/>
            <person name="Martos A.R."/>
            <person name="Galeote V."/>
            <person name="Bigey F."/>
            <person name="Dequin S."/>
            <person name="Byrne K.P."/>
            <person name="Wolfe K.H."/>
        </authorList>
    </citation>
    <scope>NUCLEOTIDE SEQUENCE [LARGE SCALE GENOMIC DNA]</scope>
    <source>
        <strain evidence="10 11">NRRL Y-6702</strain>
    </source>
</reference>
<evidence type="ECO:0000256" key="1">
    <source>
        <dbReference type="ARBA" id="ARBA00004123"/>
    </source>
</evidence>
<dbReference type="PIRSF" id="PIRSF028043">
    <property type="entry name" value="PP2A_B56"/>
    <property type="match status" value="1"/>
</dbReference>
<dbReference type="KEGG" id="zmk:HG535_0E05390"/>
<evidence type="ECO:0000256" key="2">
    <source>
        <dbReference type="ARBA" id="ARBA00004496"/>
    </source>
</evidence>